<reference evidence="2" key="2">
    <citation type="submission" date="2021-04" db="EMBL/GenBank/DDBJ databases">
        <authorList>
            <person name="Gilroy R."/>
        </authorList>
    </citation>
    <scope>NUCLEOTIDE SEQUENCE</scope>
    <source>
        <strain evidence="2">ChiGjej1B1-13045</strain>
    </source>
</reference>
<name>A0A9D2DBQ8_9FIRM</name>
<organism evidence="2 3">
    <name type="scientific">Candidatus Mediterraneibacter stercorigallinarum</name>
    <dbReference type="NCBI Taxonomy" id="2838686"/>
    <lineage>
        <taxon>Bacteria</taxon>
        <taxon>Bacillati</taxon>
        <taxon>Bacillota</taxon>
        <taxon>Clostridia</taxon>
        <taxon>Lachnospirales</taxon>
        <taxon>Lachnospiraceae</taxon>
        <taxon>Mediterraneibacter</taxon>
    </lineage>
</organism>
<protein>
    <submittedName>
        <fullName evidence="2">C39 family peptidase</fullName>
    </submittedName>
</protein>
<accession>A0A9D2DBQ8</accession>
<evidence type="ECO:0000259" key="1">
    <source>
        <dbReference type="Pfam" id="PF13529"/>
    </source>
</evidence>
<feature type="domain" description="Peptidase C39-like" evidence="1">
    <location>
        <begin position="727"/>
        <end position="795"/>
    </location>
</feature>
<comment type="caution">
    <text evidence="2">The sequence shown here is derived from an EMBL/GenBank/DDBJ whole genome shotgun (WGS) entry which is preliminary data.</text>
</comment>
<evidence type="ECO:0000313" key="3">
    <source>
        <dbReference type="Proteomes" id="UP000824017"/>
    </source>
</evidence>
<gene>
    <name evidence="2" type="ORF">H9817_09085</name>
</gene>
<reference evidence="2" key="1">
    <citation type="journal article" date="2021" name="PeerJ">
        <title>Extensive microbial diversity within the chicken gut microbiome revealed by metagenomics and culture.</title>
        <authorList>
            <person name="Gilroy R."/>
            <person name="Ravi A."/>
            <person name="Getino M."/>
            <person name="Pursley I."/>
            <person name="Horton D.L."/>
            <person name="Alikhan N.F."/>
            <person name="Baker D."/>
            <person name="Gharbi K."/>
            <person name="Hall N."/>
            <person name="Watson M."/>
            <person name="Adriaenssens E.M."/>
            <person name="Foster-Nyarko E."/>
            <person name="Jarju S."/>
            <person name="Secka A."/>
            <person name="Antonio M."/>
            <person name="Oren A."/>
            <person name="Chaudhuri R.R."/>
            <person name="La Ragione R."/>
            <person name="Hildebrand F."/>
            <person name="Pallen M.J."/>
        </authorList>
    </citation>
    <scope>NUCLEOTIDE SEQUENCE</scope>
    <source>
        <strain evidence="2">ChiGjej1B1-13045</strain>
    </source>
</reference>
<dbReference type="EMBL" id="DXCD01000232">
    <property type="protein sequence ID" value="HIZ14062.1"/>
    <property type="molecule type" value="Genomic_DNA"/>
</dbReference>
<evidence type="ECO:0000313" key="2">
    <source>
        <dbReference type="EMBL" id="HIZ14062.1"/>
    </source>
</evidence>
<dbReference type="AlphaFoldDB" id="A0A9D2DBQ8"/>
<proteinExistence type="predicted"/>
<dbReference type="Gene3D" id="3.90.70.10">
    <property type="entry name" value="Cysteine proteinases"/>
    <property type="match status" value="1"/>
</dbReference>
<dbReference type="Pfam" id="PF13529">
    <property type="entry name" value="Peptidase_C39_2"/>
    <property type="match status" value="1"/>
</dbReference>
<dbReference type="InterPro" id="IPR039564">
    <property type="entry name" value="Peptidase_C39-like"/>
</dbReference>
<dbReference type="Proteomes" id="UP000824017">
    <property type="component" value="Unassembled WGS sequence"/>
</dbReference>
<sequence>MKRRLIKAGVLVIIFAAALVISSLVINRGTEDEIVDMGAPTIPRISFLVNGNQVNPLSGYVKDMEIPAMRDTITPLGEDGTLSMNLEEGSSTVSGIRYEVYSLDGEEKYKEGEAELPAEGEAAVLQLGNILTEPLQEAVLKVILETNDDRSVSYYTRIIRPDDLAVTECLAFAQDFQAKALAGDESAELGVYLEPGEESDNTTYQTVNIHSDITHILWGDLQPQVLGDVVWEIKESNSVYTSLLAEYQTACTDDSGETGVYNVSEFFRIRYVEGTVYMLDYNRELEKVFDGSSQAFGRNGIQFGIVPDEMQYETNEEGTIAAFVQGRNLWLYETEDAKLVKVFSFSDQEGADVRSRNRDHTVRIISMDNNGSIAFAVYGYMNRGIHEGEVGAAIYYFDRQDLTVEEKAFISSTKSAPIAEEELGKMVYYSQGQDMLYVLTGGTLYQIDLEQGEQTVLAEGLEEGQYALSDDGGMLAYQTDGSQPDGENAEETSGTGAGIQVLNLQSGEGYTVEAADGESVRPLGFINGDFVYGKARSEDEGISPTGGGISPMYEVEIRSSGNKEEASYSFEDQGIYITGVTIENNLLTLDRLQRDGDRYAAASQEYVTNNEERRDTKLTLETYSADSDGRQVRLTFEDSIEGTEPSVSKTDQVAQKDPVEIDLGVESGAEKFYVYGMGSLAAVCDSAADAVQKAEEVSGVVVTSGQAYVWERGNRDLVYSTEAAAFAKEGEETSLEACERYMESYEAQRIDLTGCTLDQVLYVINRGCPLIALTSADHAVLLTGYSTTDITYIDPDSGSAYTVGISEMESMIQGGGNILIGYVR</sequence>
<dbReference type="SUPFAM" id="SSF82171">
    <property type="entry name" value="DPP6 N-terminal domain-like"/>
    <property type="match status" value="1"/>
</dbReference>